<evidence type="ECO:0000259" key="2">
    <source>
        <dbReference type="PROSITE" id="PS50110"/>
    </source>
</evidence>
<comment type="caution">
    <text evidence="3">The sequence shown here is derived from an EMBL/GenBank/DDBJ whole genome shotgun (WGS) entry which is preliminary data.</text>
</comment>
<name>A0A3S1CDL1_9CYAN</name>
<organism evidence="3 4">
    <name type="scientific">Dulcicalothrix desertica PCC 7102</name>
    <dbReference type="NCBI Taxonomy" id="232991"/>
    <lineage>
        <taxon>Bacteria</taxon>
        <taxon>Bacillati</taxon>
        <taxon>Cyanobacteriota</taxon>
        <taxon>Cyanophyceae</taxon>
        <taxon>Nostocales</taxon>
        <taxon>Calotrichaceae</taxon>
        <taxon>Dulcicalothrix</taxon>
    </lineage>
</organism>
<keyword evidence="4" id="KW-1185">Reference proteome</keyword>
<evidence type="ECO:0000313" key="4">
    <source>
        <dbReference type="Proteomes" id="UP000271624"/>
    </source>
</evidence>
<dbReference type="SUPFAM" id="SSF52172">
    <property type="entry name" value="CheY-like"/>
    <property type="match status" value="1"/>
</dbReference>
<sequence>MKSYPEGQISVIALTAYASATHQERSLQAGFTRHLTKPVEPDDLVAAIINLVKI</sequence>
<dbReference type="RefSeq" id="WP_127082398.1">
    <property type="nucleotide sequence ID" value="NZ_RSCL01000009.1"/>
</dbReference>
<reference evidence="3" key="2">
    <citation type="journal article" date="2019" name="Genome Biol. Evol.">
        <title>Day and night: Metabolic profiles and evolutionary relationships of six axenic non-marine cyanobacteria.</title>
        <authorList>
            <person name="Will S.E."/>
            <person name="Henke P."/>
            <person name="Boedeker C."/>
            <person name="Huang S."/>
            <person name="Brinkmann H."/>
            <person name="Rohde M."/>
            <person name="Jarek M."/>
            <person name="Friedl T."/>
            <person name="Seufert S."/>
            <person name="Schumacher M."/>
            <person name="Overmann J."/>
            <person name="Neumann-Schaal M."/>
            <person name="Petersen J."/>
        </authorList>
    </citation>
    <scope>NUCLEOTIDE SEQUENCE [LARGE SCALE GENOMIC DNA]</scope>
    <source>
        <strain evidence="3">PCC 7102</strain>
    </source>
</reference>
<dbReference type="PROSITE" id="PS50110">
    <property type="entry name" value="RESPONSE_REGULATORY"/>
    <property type="match status" value="1"/>
</dbReference>
<dbReference type="InterPro" id="IPR001789">
    <property type="entry name" value="Sig_transdc_resp-reg_receiver"/>
</dbReference>
<evidence type="ECO:0000256" key="1">
    <source>
        <dbReference type="PROSITE-ProRule" id="PRU00169"/>
    </source>
</evidence>
<accession>A0A3S1CDL1</accession>
<comment type="caution">
    <text evidence="1">Lacks conserved residue(s) required for the propagation of feature annotation.</text>
</comment>
<dbReference type="OrthoDB" id="1901654at2"/>
<dbReference type="AlphaFoldDB" id="A0A3S1CDL1"/>
<feature type="domain" description="Response regulatory" evidence="2">
    <location>
        <begin position="1"/>
        <end position="52"/>
    </location>
</feature>
<evidence type="ECO:0000313" key="3">
    <source>
        <dbReference type="EMBL" id="RUT05150.1"/>
    </source>
</evidence>
<dbReference type="InterPro" id="IPR011006">
    <property type="entry name" value="CheY-like_superfamily"/>
</dbReference>
<dbReference type="GO" id="GO:0000160">
    <property type="term" value="P:phosphorelay signal transduction system"/>
    <property type="evidence" value="ECO:0007669"/>
    <property type="project" value="InterPro"/>
</dbReference>
<gene>
    <name evidence="3" type="ORF">DSM106972_039710</name>
</gene>
<reference evidence="3" key="1">
    <citation type="submission" date="2018-12" db="EMBL/GenBank/DDBJ databases">
        <authorList>
            <person name="Will S."/>
            <person name="Neumann-Schaal M."/>
            <person name="Henke P."/>
        </authorList>
    </citation>
    <scope>NUCLEOTIDE SEQUENCE</scope>
    <source>
        <strain evidence="3">PCC 7102</strain>
    </source>
</reference>
<proteinExistence type="predicted"/>
<dbReference type="Gene3D" id="3.40.50.2300">
    <property type="match status" value="1"/>
</dbReference>
<dbReference type="EMBL" id="RSCL01000009">
    <property type="protein sequence ID" value="RUT05150.1"/>
    <property type="molecule type" value="Genomic_DNA"/>
</dbReference>
<dbReference type="Proteomes" id="UP000271624">
    <property type="component" value="Unassembled WGS sequence"/>
</dbReference>
<protein>
    <recommendedName>
        <fullName evidence="2">Response regulatory domain-containing protein</fullName>
    </recommendedName>
</protein>